<evidence type="ECO:0000256" key="2">
    <source>
        <dbReference type="ARBA" id="ARBA00023134"/>
    </source>
</evidence>
<dbReference type="GeneID" id="9646217"/>
<dbReference type="Gramene" id="EFJ22826">
    <property type="protein sequence ID" value="EFJ22826"/>
    <property type="gene ID" value="SELMODRAFT_449912"/>
</dbReference>
<dbReference type="Gene3D" id="3.40.50.300">
    <property type="entry name" value="P-loop containing nucleotide triphosphate hydrolases"/>
    <property type="match status" value="1"/>
</dbReference>
<dbReference type="SUPFAM" id="SSF52540">
    <property type="entry name" value="P-loop containing nucleoside triphosphate hydrolases"/>
    <property type="match status" value="1"/>
</dbReference>
<dbReference type="Proteomes" id="UP000001514">
    <property type="component" value="Unassembled WGS sequence"/>
</dbReference>
<keyword evidence="1" id="KW-0547">Nucleotide-binding</keyword>
<dbReference type="AlphaFoldDB" id="D8RY21"/>
<name>D8RY21_SELML</name>
<sequence length="183" mass="20031">MRGAEEARRNYPTSKALKVCIVGPKCSGKTALARALAGAPWESGRRYTPTVGVRIQEVSINKNTTLELWDCSGDARYEAYHPAVASNAEGLILVYTLSQPKQKLELEKWYHDFAAANHLPASVCQIIGVDTGVNNSKASAMEGRLAALPHMVLVLKNPEANAQLLHVLDGLLQNILKRKRSQE</sequence>
<evidence type="ECO:0000256" key="1">
    <source>
        <dbReference type="ARBA" id="ARBA00022741"/>
    </source>
</evidence>
<evidence type="ECO:0000313" key="4">
    <source>
        <dbReference type="Proteomes" id="UP000001514"/>
    </source>
</evidence>
<organism evidence="4">
    <name type="scientific">Selaginella moellendorffii</name>
    <name type="common">Spikemoss</name>
    <dbReference type="NCBI Taxonomy" id="88036"/>
    <lineage>
        <taxon>Eukaryota</taxon>
        <taxon>Viridiplantae</taxon>
        <taxon>Streptophyta</taxon>
        <taxon>Embryophyta</taxon>
        <taxon>Tracheophyta</taxon>
        <taxon>Lycopodiopsida</taxon>
        <taxon>Selaginellales</taxon>
        <taxon>Selaginellaceae</taxon>
        <taxon>Selaginella</taxon>
    </lineage>
</organism>
<keyword evidence="2" id="KW-0342">GTP-binding</keyword>
<dbReference type="OrthoDB" id="275177at2759"/>
<dbReference type="EMBL" id="GL377594">
    <property type="protein sequence ID" value="EFJ22826.1"/>
    <property type="molecule type" value="Genomic_DNA"/>
</dbReference>
<keyword evidence="4" id="KW-1185">Reference proteome</keyword>
<dbReference type="eggNOG" id="ENOG502RXD4">
    <property type="taxonomic scope" value="Eukaryota"/>
</dbReference>
<dbReference type="GO" id="GO:0006886">
    <property type="term" value="P:intracellular protein transport"/>
    <property type="evidence" value="ECO:0000318"/>
    <property type="project" value="GO_Central"/>
</dbReference>
<dbReference type="GO" id="GO:0003924">
    <property type="term" value="F:GTPase activity"/>
    <property type="evidence" value="ECO:0000318"/>
    <property type="project" value="GO_Central"/>
</dbReference>
<dbReference type="InterPro" id="IPR027417">
    <property type="entry name" value="P-loop_NTPase"/>
</dbReference>
<gene>
    <name evidence="3" type="primary">FAP9-2</name>
    <name evidence="3" type="ORF">SELMODRAFT_449912</name>
</gene>
<dbReference type="KEGG" id="smo:SELMODRAFT_449912"/>
<dbReference type="GO" id="GO:0005525">
    <property type="term" value="F:GTP binding"/>
    <property type="evidence" value="ECO:0007669"/>
    <property type="project" value="UniProtKB-KW"/>
</dbReference>
<evidence type="ECO:0000313" key="3">
    <source>
        <dbReference type="EMBL" id="EFJ22826.1"/>
    </source>
</evidence>
<protein>
    <submittedName>
        <fullName evidence="3">FAP9, ras family GTPase-like protein</fullName>
    </submittedName>
</protein>
<dbReference type="STRING" id="88036.D8RY21"/>
<accession>D8RY21</accession>
<dbReference type="Pfam" id="PF08477">
    <property type="entry name" value="Roc"/>
    <property type="match status" value="1"/>
</dbReference>
<dbReference type="InParanoid" id="D8RY21"/>
<reference evidence="3 4" key="1">
    <citation type="journal article" date="2011" name="Science">
        <title>The Selaginella genome identifies genetic changes associated with the evolution of vascular plants.</title>
        <authorList>
            <person name="Banks J.A."/>
            <person name="Nishiyama T."/>
            <person name="Hasebe M."/>
            <person name="Bowman J.L."/>
            <person name="Gribskov M."/>
            <person name="dePamphilis C."/>
            <person name="Albert V.A."/>
            <person name="Aono N."/>
            <person name="Aoyama T."/>
            <person name="Ambrose B.A."/>
            <person name="Ashton N.W."/>
            <person name="Axtell M.J."/>
            <person name="Barker E."/>
            <person name="Barker M.S."/>
            <person name="Bennetzen J.L."/>
            <person name="Bonawitz N.D."/>
            <person name="Chapple C."/>
            <person name="Cheng C."/>
            <person name="Correa L.G."/>
            <person name="Dacre M."/>
            <person name="DeBarry J."/>
            <person name="Dreyer I."/>
            <person name="Elias M."/>
            <person name="Engstrom E.M."/>
            <person name="Estelle M."/>
            <person name="Feng L."/>
            <person name="Finet C."/>
            <person name="Floyd S.K."/>
            <person name="Frommer W.B."/>
            <person name="Fujita T."/>
            <person name="Gramzow L."/>
            <person name="Gutensohn M."/>
            <person name="Harholt J."/>
            <person name="Hattori M."/>
            <person name="Heyl A."/>
            <person name="Hirai T."/>
            <person name="Hiwatashi Y."/>
            <person name="Ishikawa M."/>
            <person name="Iwata M."/>
            <person name="Karol K.G."/>
            <person name="Koehler B."/>
            <person name="Kolukisaoglu U."/>
            <person name="Kubo M."/>
            <person name="Kurata T."/>
            <person name="Lalonde S."/>
            <person name="Li K."/>
            <person name="Li Y."/>
            <person name="Litt A."/>
            <person name="Lyons E."/>
            <person name="Manning G."/>
            <person name="Maruyama T."/>
            <person name="Michael T.P."/>
            <person name="Mikami K."/>
            <person name="Miyazaki S."/>
            <person name="Morinaga S."/>
            <person name="Murata T."/>
            <person name="Mueller-Roeber B."/>
            <person name="Nelson D.R."/>
            <person name="Obara M."/>
            <person name="Oguri Y."/>
            <person name="Olmstead R.G."/>
            <person name="Onodera N."/>
            <person name="Petersen B.L."/>
            <person name="Pils B."/>
            <person name="Prigge M."/>
            <person name="Rensing S.A."/>
            <person name="Riano-Pachon D.M."/>
            <person name="Roberts A.W."/>
            <person name="Sato Y."/>
            <person name="Scheller H.V."/>
            <person name="Schulz B."/>
            <person name="Schulz C."/>
            <person name="Shakirov E.V."/>
            <person name="Shibagaki N."/>
            <person name="Shinohara N."/>
            <person name="Shippen D.E."/>
            <person name="Soerensen I."/>
            <person name="Sotooka R."/>
            <person name="Sugimoto N."/>
            <person name="Sugita M."/>
            <person name="Sumikawa N."/>
            <person name="Tanurdzic M."/>
            <person name="Theissen G."/>
            <person name="Ulvskov P."/>
            <person name="Wakazuki S."/>
            <person name="Weng J.K."/>
            <person name="Willats W.W."/>
            <person name="Wipf D."/>
            <person name="Wolf P.G."/>
            <person name="Yang L."/>
            <person name="Zimmer A.D."/>
            <person name="Zhu Q."/>
            <person name="Mitros T."/>
            <person name="Hellsten U."/>
            <person name="Loque D."/>
            <person name="Otillar R."/>
            <person name="Salamov A."/>
            <person name="Schmutz J."/>
            <person name="Shapiro H."/>
            <person name="Lindquist E."/>
            <person name="Lucas S."/>
            <person name="Rokhsar D."/>
            <person name="Grigoriev I.V."/>
        </authorList>
    </citation>
    <scope>NUCLEOTIDE SEQUENCE [LARGE SCALE GENOMIC DNA]</scope>
</reference>
<dbReference type="PANTHER" id="PTHR24073">
    <property type="entry name" value="DRAB5-RELATED"/>
    <property type="match status" value="1"/>
</dbReference>
<dbReference type="HOGENOM" id="CLU_096604_0_0_1"/>
<dbReference type="GO" id="GO:0012505">
    <property type="term" value="C:endomembrane system"/>
    <property type="evidence" value="ECO:0000318"/>
    <property type="project" value="GO_Central"/>
</dbReference>
<proteinExistence type="predicted"/>